<evidence type="ECO:0000259" key="2">
    <source>
        <dbReference type="PROSITE" id="PS51208"/>
    </source>
</evidence>
<dbReference type="Proteomes" id="UP000198157">
    <property type="component" value="Unassembled WGS sequence"/>
</dbReference>
<dbReference type="InterPro" id="IPR005546">
    <property type="entry name" value="Autotransporte_beta"/>
</dbReference>
<dbReference type="SMART" id="SM00869">
    <property type="entry name" value="Autotransporter"/>
    <property type="match status" value="1"/>
</dbReference>
<reference evidence="3 4" key="1">
    <citation type="submission" date="2017-06" db="EMBL/GenBank/DDBJ databases">
        <authorList>
            <person name="Kim H.J."/>
            <person name="Triplett B.A."/>
        </authorList>
    </citation>
    <scope>NUCLEOTIDE SEQUENCE [LARGE SCALE GENOMIC DNA]</scope>
    <source>
        <strain evidence="3 4">13146</strain>
    </source>
</reference>
<dbReference type="SUPFAM" id="SSF51126">
    <property type="entry name" value="Pectin lyase-like"/>
    <property type="match status" value="1"/>
</dbReference>
<dbReference type="OrthoDB" id="6053567at2"/>
<dbReference type="CDD" id="cd01344">
    <property type="entry name" value="PL2_Passenger_AT"/>
    <property type="match status" value="1"/>
</dbReference>
<dbReference type="InterPro" id="IPR006626">
    <property type="entry name" value="PbH1"/>
</dbReference>
<dbReference type="EMBL" id="NIVS01000032">
    <property type="protein sequence ID" value="OWQ52281.1"/>
    <property type="molecule type" value="Genomic_DNA"/>
</dbReference>
<dbReference type="Gene3D" id="2.160.20.20">
    <property type="match status" value="1"/>
</dbReference>
<dbReference type="InterPro" id="IPR036709">
    <property type="entry name" value="Autotransporte_beta_dom_sf"/>
</dbReference>
<dbReference type="GO" id="GO:0019867">
    <property type="term" value="C:outer membrane"/>
    <property type="evidence" value="ECO:0007669"/>
    <property type="project" value="InterPro"/>
</dbReference>
<comment type="caution">
    <text evidence="3">The sequence shown here is derived from an EMBL/GenBank/DDBJ whole genome shotgun (WGS) entry which is preliminary data.</text>
</comment>
<dbReference type="Pfam" id="PF03797">
    <property type="entry name" value="Autotransporter"/>
    <property type="match status" value="1"/>
</dbReference>
<dbReference type="PANTHER" id="PTHR12338">
    <property type="entry name" value="AUTOTRANSPORTER"/>
    <property type="match status" value="1"/>
</dbReference>
<dbReference type="AlphaFoldDB" id="A0A246HKP2"/>
<keyword evidence="1" id="KW-0732">Signal</keyword>
<dbReference type="InterPro" id="IPR011050">
    <property type="entry name" value="Pectin_lyase_fold/virulence"/>
</dbReference>
<evidence type="ECO:0000256" key="1">
    <source>
        <dbReference type="SAM" id="SignalP"/>
    </source>
</evidence>
<accession>A0A246HKP2</accession>
<proteinExistence type="predicted"/>
<feature type="signal peptide" evidence="1">
    <location>
        <begin position="1"/>
        <end position="25"/>
    </location>
</feature>
<sequence>MFRRRNALAAALAVGLFSLAGGAAAQVVVSAGESLTVTPGSVNEGRSFEVTGGHLTINGARSAAISATSMGGVTLDGARVERTGGGSNPALLLLQANAVVANSIISSAQTHAIGLNGNLGSSDPKSRATITGSQITGSGRGILLSADGTLVLSNSSVVALQRGTGTFAGHGLWNDGGRALITDGSTITGDATGIRMALRTSAQPADLDVDTWGVTVDGSRVEGKSDAAIFVGASSAVPLIPAHIFLRNGAKLAGADDVLLRAAANSITELTVASSTLDGHLLFDDTANASITFTDAAVLNGTIIGARADTTVTNGASWNLSGDSSIGDLSLGSGGTVKLGDGTAFNTLNVNGDFVGQGGTFVFNTVFGDDSSPSDKVVIAGNSSGTGNIVVNNINGTGAQTGEGIQLISVAGSSDASFVMPGRATAGIYEYLLYKGGVANPNDGAWYLRSTYTGDPCDLNPSLPICAPTDPGTPVTPVDPIDPGGPTDPVPLLRPEPGAYLANQAAAVHMFQQRRHDRGEPAFEHDGAGAWARVGRDQMHTTIAGQVDTRTHTNVLQIGSDLYRWGQSGRGQIGLMLATGDAETQATSRITGYGTRGKVKGDAVGLYGTWVQSAEDSAGLYVDGWLQYGRYDNRVQGNNLPRETYDATTRAASIEAGYGWAFANSDRGTWYLQPQAQLTYTDYKGDTLQEVNGTVVEDDRAGGFESRVGVRLFGHDNASGNRVQPFLAVNWLYTERGDAMRFDGERLDARLPTNRYEAQAGAQLRLGQRWSAWGDLRVQRGDSGYKDAGAQLGLRRAW</sequence>
<dbReference type="PROSITE" id="PS51208">
    <property type="entry name" value="AUTOTRANSPORTER"/>
    <property type="match status" value="1"/>
</dbReference>
<evidence type="ECO:0000313" key="4">
    <source>
        <dbReference type="Proteomes" id="UP000198157"/>
    </source>
</evidence>
<dbReference type="NCBIfam" id="TIGR01414">
    <property type="entry name" value="autotrans_barl"/>
    <property type="match status" value="1"/>
</dbReference>
<evidence type="ECO:0000313" key="3">
    <source>
        <dbReference type="EMBL" id="OWQ52281.1"/>
    </source>
</evidence>
<feature type="chain" id="PRO_5013326616" evidence="1">
    <location>
        <begin position="26"/>
        <end position="798"/>
    </location>
</feature>
<dbReference type="PANTHER" id="PTHR12338:SF5">
    <property type="entry name" value="ANTIGEN 43-RELATED"/>
    <property type="match status" value="1"/>
</dbReference>
<dbReference type="InterPro" id="IPR043990">
    <property type="entry name" value="AC_1"/>
</dbReference>
<organism evidence="3 4">
    <name type="scientific">Stenotrophomonas maltophilia</name>
    <name type="common">Pseudomonas maltophilia</name>
    <name type="synonym">Xanthomonas maltophilia</name>
    <dbReference type="NCBI Taxonomy" id="40324"/>
    <lineage>
        <taxon>Bacteria</taxon>
        <taxon>Pseudomonadati</taxon>
        <taxon>Pseudomonadota</taxon>
        <taxon>Gammaproteobacteria</taxon>
        <taxon>Lysobacterales</taxon>
        <taxon>Lysobacteraceae</taxon>
        <taxon>Stenotrophomonas</taxon>
        <taxon>Stenotrophomonas maltophilia group</taxon>
    </lineage>
</organism>
<gene>
    <name evidence="3" type="ORF">CEE60_13250</name>
</gene>
<dbReference type="SMART" id="SM00710">
    <property type="entry name" value="PbH1"/>
    <property type="match status" value="3"/>
</dbReference>
<name>A0A246HKP2_STEMA</name>
<dbReference type="InterPro" id="IPR050909">
    <property type="entry name" value="Bact_Autotransporter_VF"/>
</dbReference>
<protein>
    <submittedName>
        <fullName evidence="3">Autotransporter outer membrane beta-barrel domain-containing protein</fullName>
    </submittedName>
</protein>
<dbReference type="SUPFAM" id="SSF103515">
    <property type="entry name" value="Autotransporter"/>
    <property type="match status" value="1"/>
</dbReference>
<dbReference type="Gene3D" id="2.40.128.130">
    <property type="entry name" value="Autotransporter beta-domain"/>
    <property type="match status" value="1"/>
</dbReference>
<feature type="domain" description="Autotransporter" evidence="2">
    <location>
        <begin position="523"/>
        <end position="798"/>
    </location>
</feature>
<dbReference type="Pfam" id="PF18883">
    <property type="entry name" value="AC_1"/>
    <property type="match status" value="1"/>
</dbReference>
<dbReference type="InterPro" id="IPR006315">
    <property type="entry name" value="OM_autotransptr_brl_dom"/>
</dbReference>
<dbReference type="InterPro" id="IPR012332">
    <property type="entry name" value="Autotransporter_pectin_lyase_C"/>
</dbReference>